<sequence>MKKALRTIIFVTTDADAVAAFNAYFNPNEVQISHFTSGMGAIQYVKQIGEADLLILEEHIKPLGAVQTIHYLKDNMNYSGGILFFSDSDKNEIYTDNEAFEVLKKGFEKSDLDRVLGLLSNKKKPVELNSKPYSLSYLINLSEGDDIFIKESIKIFNESVGKRILEIEELFEKEHYKEVSNLAHNIKPSFEMLENNLGSKICDELAHSQVDSSKLEQIKLLRDEYMNVQECLKQDFPELFKRV</sequence>
<organism evidence="1 2">
    <name type="scientific">Leeuwenhoekiella aestuarii</name>
    <dbReference type="NCBI Taxonomy" id="2249426"/>
    <lineage>
        <taxon>Bacteria</taxon>
        <taxon>Pseudomonadati</taxon>
        <taxon>Bacteroidota</taxon>
        <taxon>Flavobacteriia</taxon>
        <taxon>Flavobacteriales</taxon>
        <taxon>Flavobacteriaceae</taxon>
        <taxon>Leeuwenhoekiella</taxon>
    </lineage>
</organism>
<accession>A0A4Q0NXB4</accession>
<protein>
    <recommendedName>
        <fullName evidence="3">HPt domain-containing protein</fullName>
    </recommendedName>
</protein>
<dbReference type="EMBL" id="QOVI01000003">
    <property type="protein sequence ID" value="RXG15727.1"/>
    <property type="molecule type" value="Genomic_DNA"/>
</dbReference>
<dbReference type="Gene3D" id="1.20.120.160">
    <property type="entry name" value="HPT domain"/>
    <property type="match status" value="1"/>
</dbReference>
<dbReference type="RefSeq" id="WP_128761280.1">
    <property type="nucleotide sequence ID" value="NZ_QOVI01000003.1"/>
</dbReference>
<dbReference type="OrthoDB" id="1451187at2"/>
<gene>
    <name evidence="1" type="ORF">DSM04_103616</name>
</gene>
<dbReference type="SUPFAM" id="SSF47226">
    <property type="entry name" value="Histidine-containing phosphotransfer domain, HPT domain"/>
    <property type="match status" value="1"/>
</dbReference>
<evidence type="ECO:0008006" key="3">
    <source>
        <dbReference type="Google" id="ProtNLM"/>
    </source>
</evidence>
<dbReference type="GO" id="GO:0000160">
    <property type="term" value="P:phosphorelay signal transduction system"/>
    <property type="evidence" value="ECO:0007669"/>
    <property type="project" value="InterPro"/>
</dbReference>
<dbReference type="Proteomes" id="UP000289821">
    <property type="component" value="Unassembled WGS sequence"/>
</dbReference>
<proteinExistence type="predicted"/>
<comment type="caution">
    <text evidence="1">The sequence shown here is derived from an EMBL/GenBank/DDBJ whole genome shotgun (WGS) entry which is preliminary data.</text>
</comment>
<name>A0A4Q0NXB4_9FLAO</name>
<dbReference type="InterPro" id="IPR036641">
    <property type="entry name" value="HPT_dom_sf"/>
</dbReference>
<dbReference type="AlphaFoldDB" id="A0A4Q0NXB4"/>
<evidence type="ECO:0000313" key="1">
    <source>
        <dbReference type="EMBL" id="RXG15727.1"/>
    </source>
</evidence>
<evidence type="ECO:0000313" key="2">
    <source>
        <dbReference type="Proteomes" id="UP000289821"/>
    </source>
</evidence>
<reference evidence="1 2" key="1">
    <citation type="submission" date="2018-07" db="EMBL/GenBank/DDBJ databases">
        <title>Leeuwenhoekiella genomics.</title>
        <authorList>
            <person name="Tahon G."/>
            <person name="Willems A."/>
        </authorList>
    </citation>
    <scope>NUCLEOTIDE SEQUENCE [LARGE SCALE GENOMIC DNA]</scope>
    <source>
        <strain evidence="1 2">R-50232</strain>
    </source>
</reference>
<keyword evidence="2" id="KW-1185">Reference proteome</keyword>